<accession>A0A1F7STB2</accession>
<protein>
    <submittedName>
        <fullName evidence="1">Uncharacterized protein</fullName>
    </submittedName>
</protein>
<organism evidence="1 2">
    <name type="scientific">Candidatus Shapirobacteria bacterium RIFOXYB1_FULL_38_38</name>
    <dbReference type="NCBI Taxonomy" id="1802151"/>
    <lineage>
        <taxon>Bacteria</taxon>
        <taxon>Candidatus Shapironibacteriota</taxon>
    </lineage>
</organism>
<dbReference type="Proteomes" id="UP000179812">
    <property type="component" value="Unassembled WGS sequence"/>
</dbReference>
<evidence type="ECO:0000313" key="2">
    <source>
        <dbReference type="Proteomes" id="UP000179812"/>
    </source>
</evidence>
<dbReference type="AlphaFoldDB" id="A0A1F7STB2"/>
<evidence type="ECO:0000313" key="1">
    <source>
        <dbReference type="EMBL" id="OGL57001.1"/>
    </source>
</evidence>
<comment type="caution">
    <text evidence="1">The sequence shown here is derived from an EMBL/GenBank/DDBJ whole genome shotgun (WGS) entry which is preliminary data.</text>
</comment>
<sequence>MAIFWADFLHNQFRNNYGRLYLINFIEGYMGKNYLSDDKLNFSLTLGGVDVVFDHISPRVGEKNLSQIYCLKILQRKRLTSY</sequence>
<reference evidence="1 2" key="1">
    <citation type="journal article" date="2016" name="Nat. Commun.">
        <title>Thousands of microbial genomes shed light on interconnected biogeochemical processes in an aquifer system.</title>
        <authorList>
            <person name="Anantharaman K."/>
            <person name="Brown C.T."/>
            <person name="Hug L.A."/>
            <person name="Sharon I."/>
            <person name="Castelle C.J."/>
            <person name="Probst A.J."/>
            <person name="Thomas B.C."/>
            <person name="Singh A."/>
            <person name="Wilkins M.J."/>
            <person name="Karaoz U."/>
            <person name="Brodie E.L."/>
            <person name="Williams K.H."/>
            <person name="Hubbard S.S."/>
            <person name="Banfield J.F."/>
        </authorList>
    </citation>
    <scope>NUCLEOTIDE SEQUENCE [LARGE SCALE GENOMIC DNA]</scope>
</reference>
<dbReference type="EMBL" id="MGDL01000025">
    <property type="protein sequence ID" value="OGL57001.1"/>
    <property type="molecule type" value="Genomic_DNA"/>
</dbReference>
<name>A0A1F7STB2_9BACT</name>
<proteinExistence type="predicted"/>
<gene>
    <name evidence="1" type="ORF">A2367_00720</name>
</gene>